<evidence type="ECO:0000256" key="2">
    <source>
        <dbReference type="ARBA" id="ARBA00022771"/>
    </source>
</evidence>
<dbReference type="InterPro" id="IPR017907">
    <property type="entry name" value="Znf_RING_CS"/>
</dbReference>
<protein>
    <recommendedName>
        <fullName evidence="6">RING-type domain-containing protein</fullName>
    </recommendedName>
</protein>
<accession>A0A8H7R7J8</accession>
<sequence>MYSRHLVRIDLLEKAYSHLLINQQNKSYWKLMDPFIQIWYTELDRVCQQSQIALANLKHQLDDLSTILCAISSPLKNRDRESLRKTQQFINTCLNEWDLHPSRTTSTINNYTSKSMIVGSCFSDNTLFSETTLLHENNSEIQDSRFKIYCQGLDSRFQKEIESNKSNPRLRQCIRQVYSLEQDLYLYHHYITSQFSILWDLGSISLSSLPEVEEPSLYQVMKMRWDQRYNMQLQPYQLLETKFKSILKSSTPDIEDFTCAVCLSILHEPTTLETCHHTFCRSCVQHLYCGHCHRHRAKTMNRISENLLLLLKPTPAVYCTCQTIDSITGELSLKNQHESACPLCRTAFKPGQCNIDVELEKFISLYFPKRKHDDDDQLYDEEEKKKKKDRRKKKSADRGASTSDDINRRRSQISAGKFYTKMQRWSNRWAQNDAISSSAAEEDEISPVPLPPSVPLENDMFLLARRSWMF</sequence>
<dbReference type="EMBL" id="JAEPRD010000035">
    <property type="protein sequence ID" value="KAG2205638.1"/>
    <property type="molecule type" value="Genomic_DNA"/>
</dbReference>
<proteinExistence type="predicted"/>
<dbReference type="Proteomes" id="UP000603453">
    <property type="component" value="Unassembled WGS sequence"/>
</dbReference>
<dbReference type="InterPro" id="IPR001841">
    <property type="entry name" value="Znf_RING"/>
</dbReference>
<dbReference type="PROSITE" id="PS50089">
    <property type="entry name" value="ZF_RING_2"/>
    <property type="match status" value="1"/>
</dbReference>
<dbReference type="SUPFAM" id="SSF57850">
    <property type="entry name" value="RING/U-box"/>
    <property type="match status" value="1"/>
</dbReference>
<keyword evidence="3" id="KW-0862">Zinc</keyword>
<name>A0A8H7R7J8_9FUNG</name>
<evidence type="ECO:0000256" key="4">
    <source>
        <dbReference type="PROSITE-ProRule" id="PRU00175"/>
    </source>
</evidence>
<dbReference type="Gene3D" id="3.30.40.10">
    <property type="entry name" value="Zinc/RING finger domain, C3HC4 (zinc finger)"/>
    <property type="match status" value="1"/>
</dbReference>
<evidence type="ECO:0000313" key="7">
    <source>
        <dbReference type="EMBL" id="KAG2205638.1"/>
    </source>
</evidence>
<gene>
    <name evidence="7" type="ORF">INT47_007994</name>
</gene>
<evidence type="ECO:0000256" key="3">
    <source>
        <dbReference type="ARBA" id="ARBA00022833"/>
    </source>
</evidence>
<comment type="caution">
    <text evidence="7">The sequence shown here is derived from an EMBL/GenBank/DDBJ whole genome shotgun (WGS) entry which is preliminary data.</text>
</comment>
<keyword evidence="2 4" id="KW-0863">Zinc-finger</keyword>
<feature type="domain" description="RING-type" evidence="6">
    <location>
        <begin position="259"/>
        <end position="296"/>
    </location>
</feature>
<evidence type="ECO:0000256" key="1">
    <source>
        <dbReference type="ARBA" id="ARBA00022723"/>
    </source>
</evidence>
<dbReference type="InterPro" id="IPR013083">
    <property type="entry name" value="Znf_RING/FYVE/PHD"/>
</dbReference>
<evidence type="ECO:0000256" key="5">
    <source>
        <dbReference type="SAM" id="MobiDB-lite"/>
    </source>
</evidence>
<organism evidence="7 8">
    <name type="scientific">Mucor saturninus</name>
    <dbReference type="NCBI Taxonomy" id="64648"/>
    <lineage>
        <taxon>Eukaryota</taxon>
        <taxon>Fungi</taxon>
        <taxon>Fungi incertae sedis</taxon>
        <taxon>Mucoromycota</taxon>
        <taxon>Mucoromycotina</taxon>
        <taxon>Mucoromycetes</taxon>
        <taxon>Mucorales</taxon>
        <taxon>Mucorineae</taxon>
        <taxon>Mucoraceae</taxon>
        <taxon>Mucor</taxon>
    </lineage>
</organism>
<keyword evidence="8" id="KW-1185">Reference proteome</keyword>
<dbReference type="OrthoDB" id="2358609at2759"/>
<feature type="compositionally biased region" description="Basic residues" evidence="5">
    <location>
        <begin position="385"/>
        <end position="395"/>
    </location>
</feature>
<dbReference type="PANTHER" id="PTHR23327">
    <property type="entry name" value="RING FINGER PROTEIN 127"/>
    <property type="match status" value="1"/>
</dbReference>
<dbReference type="PROSITE" id="PS00518">
    <property type="entry name" value="ZF_RING_1"/>
    <property type="match status" value="1"/>
</dbReference>
<dbReference type="GO" id="GO:0008270">
    <property type="term" value="F:zinc ion binding"/>
    <property type="evidence" value="ECO:0007669"/>
    <property type="project" value="UniProtKB-KW"/>
</dbReference>
<evidence type="ECO:0000313" key="8">
    <source>
        <dbReference type="Proteomes" id="UP000603453"/>
    </source>
</evidence>
<keyword evidence="1" id="KW-0479">Metal-binding</keyword>
<dbReference type="AlphaFoldDB" id="A0A8H7R7J8"/>
<feature type="region of interest" description="Disordered" evidence="5">
    <location>
        <begin position="376"/>
        <end position="407"/>
    </location>
</feature>
<reference evidence="7" key="1">
    <citation type="submission" date="2020-12" db="EMBL/GenBank/DDBJ databases">
        <title>Metabolic potential, ecology and presence of endohyphal bacteria is reflected in genomic diversity of Mucoromycotina.</title>
        <authorList>
            <person name="Muszewska A."/>
            <person name="Okrasinska A."/>
            <person name="Steczkiewicz K."/>
            <person name="Drgas O."/>
            <person name="Orlowska M."/>
            <person name="Perlinska-Lenart U."/>
            <person name="Aleksandrzak-Piekarczyk T."/>
            <person name="Szatraj K."/>
            <person name="Zielenkiewicz U."/>
            <person name="Pilsyk S."/>
            <person name="Malc E."/>
            <person name="Mieczkowski P."/>
            <person name="Kruszewska J.S."/>
            <person name="Biernat P."/>
            <person name="Pawlowska J."/>
        </authorList>
    </citation>
    <scope>NUCLEOTIDE SEQUENCE</scope>
    <source>
        <strain evidence="7">WA0000017839</strain>
    </source>
</reference>
<evidence type="ECO:0000259" key="6">
    <source>
        <dbReference type="PROSITE" id="PS50089"/>
    </source>
</evidence>